<evidence type="ECO:0000256" key="8">
    <source>
        <dbReference type="HAMAP-Rule" id="MF_00158"/>
    </source>
</evidence>
<keyword evidence="8" id="KW-0963">Cytoplasm</keyword>
<evidence type="ECO:0000256" key="3">
    <source>
        <dbReference type="ARBA" id="ARBA00022598"/>
    </source>
</evidence>
<sequence>MKIVRTERDLRNTVWGWRGSGDRMVFVPTMGALHEGHLSLVRLAKKYGERVVVSIFVNPTQFAPGEDLDAYPRTEVEDSRLLEAEGVDLIYIPDPQTMYDVHHATSVTVGGVAKGLETDYRPTFFDGVALVVTKLFNRVQPDTAIFGEKDYQQLATIRRLVEDLDMPIKIIGAPIARDEHGLALSSRNAYFDEDGLTLARNLNVIMKKCAADMREGQHVDKATDAAKQALLDVGFSSVDYVEVRSPNSLTVLEGGYLNGPARVLVAAHCPNQGNSVRLIDNFAV</sequence>
<keyword evidence="3 8" id="KW-0436">Ligase</keyword>
<evidence type="ECO:0000256" key="7">
    <source>
        <dbReference type="ARBA" id="ARBA00048258"/>
    </source>
</evidence>
<reference evidence="9 10" key="1">
    <citation type="journal article" date="2014" name="Int. J. Syst. Evol. Microbiol.">
        <title>Complete genome sequence of Corynebacterium casei LMG S-19264T (=DSM 44701T), isolated from a smear-ripened cheese.</title>
        <authorList>
            <consortium name="US DOE Joint Genome Institute (JGI-PGF)"/>
            <person name="Walter F."/>
            <person name="Albersmeier A."/>
            <person name="Kalinowski J."/>
            <person name="Ruckert C."/>
        </authorList>
    </citation>
    <scope>NUCLEOTIDE SEQUENCE [LARGE SCALE GENOMIC DNA]</scope>
    <source>
        <strain evidence="9 10">KCTC 23968</strain>
    </source>
</reference>
<evidence type="ECO:0000313" key="10">
    <source>
        <dbReference type="Proteomes" id="UP000600865"/>
    </source>
</evidence>
<dbReference type="PANTHER" id="PTHR21299">
    <property type="entry name" value="CYTIDYLATE KINASE/PANTOATE-BETA-ALANINE LIGASE"/>
    <property type="match status" value="1"/>
</dbReference>
<dbReference type="Pfam" id="PF02569">
    <property type="entry name" value="Pantoate_ligase"/>
    <property type="match status" value="1"/>
</dbReference>
<evidence type="ECO:0000256" key="4">
    <source>
        <dbReference type="ARBA" id="ARBA00022655"/>
    </source>
</evidence>
<dbReference type="NCBIfam" id="TIGR00125">
    <property type="entry name" value="cyt_tran_rel"/>
    <property type="match status" value="1"/>
</dbReference>
<dbReference type="PANTHER" id="PTHR21299:SF1">
    <property type="entry name" value="PANTOATE--BETA-ALANINE LIGASE"/>
    <property type="match status" value="1"/>
</dbReference>
<comment type="subcellular location">
    <subcellularLocation>
        <location evidence="8">Cytoplasm</location>
    </subcellularLocation>
</comment>
<dbReference type="InterPro" id="IPR042176">
    <property type="entry name" value="Pantoate_ligase_C"/>
</dbReference>
<dbReference type="GO" id="GO:0005829">
    <property type="term" value="C:cytosol"/>
    <property type="evidence" value="ECO:0007669"/>
    <property type="project" value="TreeGrafter"/>
</dbReference>
<gene>
    <name evidence="8 9" type="primary">panC</name>
    <name evidence="9" type="ORF">GCM10011309_12140</name>
</gene>
<dbReference type="GO" id="GO:0005524">
    <property type="term" value="F:ATP binding"/>
    <property type="evidence" value="ECO:0007669"/>
    <property type="project" value="UniProtKB-KW"/>
</dbReference>
<protein>
    <recommendedName>
        <fullName evidence="8">Pantothenate synthetase</fullName>
        <shortName evidence="8">PS</shortName>
        <ecNumber evidence="8">6.3.2.1</ecNumber>
    </recommendedName>
    <alternativeName>
        <fullName evidence="8">Pantoate--beta-alanine ligase</fullName>
    </alternativeName>
    <alternativeName>
        <fullName evidence="8">Pantoate-activating enzyme</fullName>
    </alternativeName>
</protein>
<evidence type="ECO:0000313" key="9">
    <source>
        <dbReference type="EMBL" id="GGX63695.1"/>
    </source>
</evidence>
<dbReference type="CDD" id="cd00560">
    <property type="entry name" value="PanC"/>
    <property type="match status" value="1"/>
</dbReference>
<evidence type="ECO:0000256" key="5">
    <source>
        <dbReference type="ARBA" id="ARBA00022741"/>
    </source>
</evidence>
<comment type="similarity">
    <text evidence="2 8">Belongs to the pantothenate synthetase family.</text>
</comment>
<proteinExistence type="inferred from homology"/>
<dbReference type="InterPro" id="IPR004821">
    <property type="entry name" value="Cyt_trans-like"/>
</dbReference>
<comment type="miscellaneous">
    <text evidence="8">The reaction proceeds by a bi uni uni bi ping pong mechanism.</text>
</comment>
<dbReference type="HAMAP" id="MF_00158">
    <property type="entry name" value="PanC"/>
    <property type="match status" value="1"/>
</dbReference>
<dbReference type="Gene3D" id="3.40.50.620">
    <property type="entry name" value="HUPs"/>
    <property type="match status" value="1"/>
</dbReference>
<comment type="caution">
    <text evidence="9">The sequence shown here is derived from an EMBL/GenBank/DDBJ whole genome shotgun (WGS) entry which is preliminary data.</text>
</comment>
<dbReference type="Gene3D" id="3.30.1300.10">
    <property type="entry name" value="Pantoate-beta-alanine ligase, C-terminal domain"/>
    <property type="match status" value="1"/>
</dbReference>
<evidence type="ECO:0000256" key="6">
    <source>
        <dbReference type="ARBA" id="ARBA00022840"/>
    </source>
</evidence>
<accession>A0A918KHF7</accession>
<comment type="catalytic activity">
    <reaction evidence="7 8">
        <text>(R)-pantoate + beta-alanine + ATP = (R)-pantothenate + AMP + diphosphate + H(+)</text>
        <dbReference type="Rhea" id="RHEA:10912"/>
        <dbReference type="ChEBI" id="CHEBI:15378"/>
        <dbReference type="ChEBI" id="CHEBI:15980"/>
        <dbReference type="ChEBI" id="CHEBI:29032"/>
        <dbReference type="ChEBI" id="CHEBI:30616"/>
        <dbReference type="ChEBI" id="CHEBI:33019"/>
        <dbReference type="ChEBI" id="CHEBI:57966"/>
        <dbReference type="ChEBI" id="CHEBI:456215"/>
        <dbReference type="EC" id="6.3.2.1"/>
    </reaction>
</comment>
<keyword evidence="6 8" id="KW-0067">ATP-binding</keyword>
<evidence type="ECO:0000256" key="1">
    <source>
        <dbReference type="ARBA" id="ARBA00004990"/>
    </source>
</evidence>
<feature type="binding site" evidence="8">
    <location>
        <position position="176"/>
    </location>
    <ligand>
        <name>ATP</name>
        <dbReference type="ChEBI" id="CHEBI:30616"/>
    </ligand>
</feature>
<dbReference type="GO" id="GO:0004592">
    <property type="term" value="F:pantoate-beta-alanine ligase activity"/>
    <property type="evidence" value="ECO:0007669"/>
    <property type="project" value="UniProtKB-UniRule"/>
</dbReference>
<dbReference type="SUPFAM" id="SSF52374">
    <property type="entry name" value="Nucleotidylyl transferase"/>
    <property type="match status" value="1"/>
</dbReference>
<keyword evidence="5 8" id="KW-0547">Nucleotide-binding</keyword>
<dbReference type="NCBIfam" id="TIGR00018">
    <property type="entry name" value="panC"/>
    <property type="match status" value="1"/>
</dbReference>
<feature type="binding site" evidence="8">
    <location>
        <position position="153"/>
    </location>
    <ligand>
        <name>(R)-pantoate</name>
        <dbReference type="ChEBI" id="CHEBI:15980"/>
    </ligand>
</feature>
<dbReference type="Proteomes" id="UP000600865">
    <property type="component" value="Unassembled WGS sequence"/>
</dbReference>
<feature type="binding site" evidence="8">
    <location>
        <position position="61"/>
    </location>
    <ligand>
        <name>(R)-pantoate</name>
        <dbReference type="ChEBI" id="CHEBI:15980"/>
    </ligand>
</feature>
<dbReference type="InterPro" id="IPR014729">
    <property type="entry name" value="Rossmann-like_a/b/a_fold"/>
</dbReference>
<keyword evidence="4 8" id="KW-0566">Pantothenate biosynthesis</keyword>
<comment type="subunit">
    <text evidence="8">Homodimer.</text>
</comment>
<feature type="binding site" evidence="8">
    <location>
        <begin position="30"/>
        <end position="37"/>
    </location>
    <ligand>
        <name>ATP</name>
        <dbReference type="ChEBI" id="CHEBI:30616"/>
    </ligand>
</feature>
<name>A0A918KHF7_9PROT</name>
<dbReference type="EMBL" id="BMYV01000001">
    <property type="protein sequence ID" value="GGX63695.1"/>
    <property type="molecule type" value="Genomic_DNA"/>
</dbReference>
<comment type="function">
    <text evidence="8">Catalyzes the condensation of pantoate with beta-alanine in an ATP-dependent reaction via a pantoyl-adenylate intermediate.</text>
</comment>
<evidence type="ECO:0000256" key="2">
    <source>
        <dbReference type="ARBA" id="ARBA00009256"/>
    </source>
</evidence>
<dbReference type="InterPro" id="IPR003721">
    <property type="entry name" value="Pantoate_ligase"/>
</dbReference>
<dbReference type="AlphaFoldDB" id="A0A918KHF7"/>
<dbReference type="EC" id="6.3.2.1" evidence="8"/>
<organism evidence="9 10">
    <name type="scientific">Litorimonas cladophorae</name>
    <dbReference type="NCBI Taxonomy" id="1220491"/>
    <lineage>
        <taxon>Bacteria</taxon>
        <taxon>Pseudomonadati</taxon>
        <taxon>Pseudomonadota</taxon>
        <taxon>Alphaproteobacteria</taxon>
        <taxon>Maricaulales</taxon>
        <taxon>Robiginitomaculaceae</taxon>
    </lineage>
</organism>
<feature type="binding site" evidence="8">
    <location>
        <begin position="147"/>
        <end position="150"/>
    </location>
    <ligand>
        <name>ATP</name>
        <dbReference type="ChEBI" id="CHEBI:30616"/>
    </ligand>
</feature>
<feature type="binding site" evidence="8">
    <location>
        <position position="61"/>
    </location>
    <ligand>
        <name>beta-alanine</name>
        <dbReference type="ChEBI" id="CHEBI:57966"/>
    </ligand>
</feature>
<dbReference type="GO" id="GO:0015940">
    <property type="term" value="P:pantothenate biosynthetic process"/>
    <property type="evidence" value="ECO:0007669"/>
    <property type="project" value="UniProtKB-UniRule"/>
</dbReference>
<feature type="binding site" evidence="8">
    <location>
        <begin position="184"/>
        <end position="187"/>
    </location>
    <ligand>
        <name>ATP</name>
        <dbReference type="ChEBI" id="CHEBI:30616"/>
    </ligand>
</feature>
<feature type="active site" description="Proton donor" evidence="8">
    <location>
        <position position="37"/>
    </location>
</feature>
<comment type="pathway">
    <text evidence="1 8">Cofactor biosynthesis; (R)-pantothenate biosynthesis; (R)-pantothenate from (R)-pantoate and beta-alanine: step 1/1.</text>
</comment>
<keyword evidence="10" id="KW-1185">Reference proteome</keyword>
<dbReference type="RefSeq" id="WP_189582750.1">
    <property type="nucleotide sequence ID" value="NZ_BMYV01000001.1"/>
</dbReference>